<accession>A0A381NG66</accession>
<dbReference type="Pfam" id="PF00106">
    <property type="entry name" value="adh_short"/>
    <property type="match status" value="1"/>
</dbReference>
<dbReference type="CDD" id="cd05233">
    <property type="entry name" value="SDR_c"/>
    <property type="match status" value="1"/>
</dbReference>
<keyword evidence="2" id="KW-0560">Oxidoreductase</keyword>
<dbReference type="PANTHER" id="PTHR24322:SF736">
    <property type="entry name" value="RETINOL DEHYDROGENASE 10"/>
    <property type="match status" value="1"/>
</dbReference>
<evidence type="ECO:0000256" key="1">
    <source>
        <dbReference type="ARBA" id="ARBA00006484"/>
    </source>
</evidence>
<comment type="similarity">
    <text evidence="1">Belongs to the short-chain dehydrogenases/reductases (SDR) family.</text>
</comment>
<protein>
    <recommendedName>
        <fullName evidence="4">3-oxoacyl-ACP reductase</fullName>
    </recommendedName>
</protein>
<dbReference type="InterPro" id="IPR002347">
    <property type="entry name" value="SDR_fam"/>
</dbReference>
<evidence type="ECO:0000256" key="2">
    <source>
        <dbReference type="ARBA" id="ARBA00023002"/>
    </source>
</evidence>
<gene>
    <name evidence="3" type="ORF">METZ01_LOCUS6436</name>
</gene>
<evidence type="ECO:0008006" key="4">
    <source>
        <dbReference type="Google" id="ProtNLM"/>
    </source>
</evidence>
<dbReference type="AlphaFoldDB" id="A0A381NG66"/>
<dbReference type="FunFam" id="3.40.50.720:FF:000084">
    <property type="entry name" value="Short-chain dehydrogenase reductase"/>
    <property type="match status" value="1"/>
</dbReference>
<dbReference type="InterPro" id="IPR036291">
    <property type="entry name" value="NAD(P)-bd_dom_sf"/>
</dbReference>
<dbReference type="Gene3D" id="3.40.50.720">
    <property type="entry name" value="NAD(P)-binding Rossmann-like Domain"/>
    <property type="match status" value="1"/>
</dbReference>
<organism evidence="3">
    <name type="scientific">marine metagenome</name>
    <dbReference type="NCBI Taxonomy" id="408172"/>
    <lineage>
        <taxon>unclassified sequences</taxon>
        <taxon>metagenomes</taxon>
        <taxon>ecological metagenomes</taxon>
    </lineage>
</organism>
<sequence>VKHFEGKTAVVTGAASGIGFGLAERFAQENMQVVLADVEEEALEKAVEQLEQRQYRVTGIQADVLVKESIEKLFAEAREQYGNIHVLCNNAGIGAFSGNRSIWEVEKTDWEWTLGVNFYGVLYGIQTFLPHMQEHGEEGHVVTTASLAGLMQGSGTYGVSKHAVRALAESLNTDLVARGSKIGSSVLCPGFVNTNIVNSERNRPANLQKTDIPDVDEEAFAPFAAMLKNGKDPSEIADIVINAIKDNVFYILPHPAWDETIREHFDEIFSRKELRPPRVPTFMTPREDGEKY</sequence>
<feature type="non-terminal residue" evidence="3">
    <location>
        <position position="1"/>
    </location>
</feature>
<dbReference type="PRINTS" id="PR00080">
    <property type="entry name" value="SDRFAMILY"/>
</dbReference>
<dbReference type="PRINTS" id="PR00081">
    <property type="entry name" value="GDHRDH"/>
</dbReference>
<name>A0A381NG66_9ZZZZ</name>
<dbReference type="SUPFAM" id="SSF51735">
    <property type="entry name" value="NAD(P)-binding Rossmann-fold domains"/>
    <property type="match status" value="1"/>
</dbReference>
<dbReference type="GO" id="GO:0016616">
    <property type="term" value="F:oxidoreductase activity, acting on the CH-OH group of donors, NAD or NADP as acceptor"/>
    <property type="evidence" value="ECO:0007669"/>
    <property type="project" value="TreeGrafter"/>
</dbReference>
<evidence type="ECO:0000313" key="3">
    <source>
        <dbReference type="EMBL" id="SUZ53582.1"/>
    </source>
</evidence>
<proteinExistence type="inferred from homology"/>
<reference evidence="3" key="1">
    <citation type="submission" date="2018-05" db="EMBL/GenBank/DDBJ databases">
        <authorList>
            <person name="Lanie J.A."/>
            <person name="Ng W.-L."/>
            <person name="Kazmierczak K.M."/>
            <person name="Andrzejewski T.M."/>
            <person name="Davidsen T.M."/>
            <person name="Wayne K.J."/>
            <person name="Tettelin H."/>
            <person name="Glass J.I."/>
            <person name="Rusch D."/>
            <person name="Podicherti R."/>
            <person name="Tsui H.-C.T."/>
            <person name="Winkler M.E."/>
        </authorList>
    </citation>
    <scope>NUCLEOTIDE SEQUENCE</scope>
</reference>
<dbReference type="EMBL" id="UINC01000337">
    <property type="protein sequence ID" value="SUZ53582.1"/>
    <property type="molecule type" value="Genomic_DNA"/>
</dbReference>
<dbReference type="PANTHER" id="PTHR24322">
    <property type="entry name" value="PKSB"/>
    <property type="match status" value="1"/>
</dbReference>